<comment type="subcellular location">
    <subcellularLocation>
        <location evidence="1">Cell membrane</location>
        <topology evidence="1">Multi-pass membrane protein</topology>
    </subcellularLocation>
</comment>
<organism evidence="7 8">
    <name type="scientific">Flavonifractor plautii</name>
    <name type="common">Fusobacterium plautii</name>
    <dbReference type="NCBI Taxonomy" id="292800"/>
    <lineage>
        <taxon>Bacteria</taxon>
        <taxon>Bacillati</taxon>
        <taxon>Bacillota</taxon>
        <taxon>Clostridia</taxon>
        <taxon>Eubacteriales</taxon>
        <taxon>Oscillospiraceae</taxon>
        <taxon>Flavonifractor</taxon>
    </lineage>
</organism>
<evidence type="ECO:0000313" key="7">
    <source>
        <dbReference type="EMBL" id="CUO41169.1"/>
    </source>
</evidence>
<protein>
    <submittedName>
        <fullName evidence="7">Putative p-aminobenzoyl-glutamate transporter</fullName>
    </submittedName>
</protein>
<accession>A0A174EXC6</accession>
<evidence type="ECO:0000313" key="8">
    <source>
        <dbReference type="Proteomes" id="UP000095746"/>
    </source>
</evidence>
<dbReference type="InterPro" id="IPR051679">
    <property type="entry name" value="DASS-Related_Transporters"/>
</dbReference>
<dbReference type="PANTHER" id="PTHR43652:SF2">
    <property type="entry name" value="BASIC AMINO ACID ANTIPORTER YFCC-RELATED"/>
    <property type="match status" value="1"/>
</dbReference>
<name>A0A174EXC6_FLAPL</name>
<proteinExistence type="predicted"/>
<keyword evidence="3 6" id="KW-0812">Transmembrane</keyword>
<dbReference type="PANTHER" id="PTHR43652">
    <property type="entry name" value="BASIC AMINO ACID ANTIPORTER YFCC-RELATED"/>
    <property type="match status" value="1"/>
</dbReference>
<evidence type="ECO:0000256" key="1">
    <source>
        <dbReference type="ARBA" id="ARBA00004651"/>
    </source>
</evidence>
<keyword evidence="5 6" id="KW-0472">Membrane</keyword>
<sequence length="144" mass="15179">MGFARGILIVLEGGNILHTILYGASGLLTSLPSSLTVLGMYVFQNFLNLLIPSASGQAATSLPILLPMGDMADITRQTTCIIFQIGNGLSNILVPTSGTFMVALTMAKVPYGKWAKWFIPLLGLQFAAGAVLVLIANAIRLGPM</sequence>
<feature type="transmembrane region" description="Helical" evidence="6">
    <location>
        <begin position="117"/>
        <end position="139"/>
    </location>
</feature>
<dbReference type="Pfam" id="PF03606">
    <property type="entry name" value="DcuC"/>
    <property type="match status" value="1"/>
</dbReference>
<dbReference type="InterPro" id="IPR018385">
    <property type="entry name" value="C4_dicarb_anaerob_car-like"/>
</dbReference>
<keyword evidence="2" id="KW-1003">Cell membrane</keyword>
<keyword evidence="4 6" id="KW-1133">Transmembrane helix</keyword>
<gene>
    <name evidence="7" type="ORF">ERS852411_01494</name>
</gene>
<evidence type="ECO:0000256" key="6">
    <source>
        <dbReference type="SAM" id="Phobius"/>
    </source>
</evidence>
<feature type="transmembrane region" description="Helical" evidence="6">
    <location>
        <begin position="92"/>
        <end position="111"/>
    </location>
</feature>
<dbReference type="Proteomes" id="UP000095746">
    <property type="component" value="Unassembled WGS sequence"/>
</dbReference>
<dbReference type="GO" id="GO:0005886">
    <property type="term" value="C:plasma membrane"/>
    <property type="evidence" value="ECO:0007669"/>
    <property type="project" value="UniProtKB-SubCell"/>
</dbReference>
<dbReference type="AlphaFoldDB" id="A0A174EXC6"/>
<evidence type="ECO:0000256" key="5">
    <source>
        <dbReference type="ARBA" id="ARBA00023136"/>
    </source>
</evidence>
<dbReference type="EMBL" id="CYZT01000087">
    <property type="protein sequence ID" value="CUO41169.1"/>
    <property type="molecule type" value="Genomic_DNA"/>
</dbReference>
<reference evidence="7 8" key="1">
    <citation type="submission" date="2015-09" db="EMBL/GenBank/DDBJ databases">
        <authorList>
            <consortium name="Pathogen Informatics"/>
        </authorList>
    </citation>
    <scope>NUCLEOTIDE SEQUENCE [LARGE SCALE GENOMIC DNA]</scope>
    <source>
        <strain evidence="7 8">2789STDY5608854</strain>
    </source>
</reference>
<evidence type="ECO:0000256" key="2">
    <source>
        <dbReference type="ARBA" id="ARBA00022475"/>
    </source>
</evidence>
<evidence type="ECO:0000256" key="4">
    <source>
        <dbReference type="ARBA" id="ARBA00022989"/>
    </source>
</evidence>
<evidence type="ECO:0000256" key="3">
    <source>
        <dbReference type="ARBA" id="ARBA00022692"/>
    </source>
</evidence>